<dbReference type="PANTHER" id="PTHR12329">
    <property type="entry name" value="BCL2-ASSOCIATED ATHANOGENE"/>
    <property type="match status" value="1"/>
</dbReference>
<dbReference type="AlphaFoldDB" id="A0A6I9U6X6"/>
<name>A0A6I9U6X6_SESIN</name>
<dbReference type="SMART" id="SM00213">
    <property type="entry name" value="UBQ"/>
    <property type="match status" value="1"/>
</dbReference>
<dbReference type="SUPFAM" id="SSF54236">
    <property type="entry name" value="Ubiquitin-like"/>
    <property type="match status" value="1"/>
</dbReference>
<dbReference type="GO" id="GO:0009409">
    <property type="term" value="P:response to cold"/>
    <property type="evidence" value="ECO:0007669"/>
    <property type="project" value="EnsemblPlants"/>
</dbReference>
<dbReference type="RefSeq" id="XP_011095053.1">
    <property type="nucleotide sequence ID" value="XM_011096751.2"/>
</dbReference>
<keyword evidence="5" id="KW-1185">Reference proteome</keyword>
<evidence type="ECO:0000256" key="1">
    <source>
        <dbReference type="ARBA" id="ARBA00023186"/>
    </source>
</evidence>
<dbReference type="Pfam" id="PF02179">
    <property type="entry name" value="BAG"/>
    <property type="match status" value="1"/>
</dbReference>
<dbReference type="KEGG" id="sind:105174598"/>
<dbReference type="SMART" id="SM00264">
    <property type="entry name" value="BAG"/>
    <property type="match status" value="1"/>
</dbReference>
<evidence type="ECO:0000256" key="2">
    <source>
        <dbReference type="SAM" id="MobiDB-lite"/>
    </source>
</evidence>
<dbReference type="FunCoup" id="A0A6I9U6X6">
    <property type="interactions" value="574"/>
</dbReference>
<protein>
    <submittedName>
        <fullName evidence="6">BAG family molecular chaperone regulator 4</fullName>
    </submittedName>
</protein>
<feature type="region of interest" description="Disordered" evidence="2">
    <location>
        <begin position="222"/>
        <end position="343"/>
    </location>
</feature>
<dbReference type="GO" id="GO:0050821">
    <property type="term" value="P:protein stabilization"/>
    <property type="evidence" value="ECO:0007669"/>
    <property type="project" value="TreeGrafter"/>
</dbReference>
<dbReference type="Gene3D" id="3.10.20.90">
    <property type="entry name" value="Phosphatidylinositol 3-kinase Catalytic Subunit, Chain A, domain 1"/>
    <property type="match status" value="1"/>
</dbReference>
<dbReference type="GO" id="GO:0051087">
    <property type="term" value="F:protein-folding chaperone binding"/>
    <property type="evidence" value="ECO:0007669"/>
    <property type="project" value="InterPro"/>
</dbReference>
<dbReference type="GO" id="GO:0009651">
    <property type="term" value="P:response to salt stress"/>
    <property type="evidence" value="ECO:0007669"/>
    <property type="project" value="EnsemblPlants"/>
</dbReference>
<dbReference type="InterPro" id="IPR029071">
    <property type="entry name" value="Ubiquitin-like_domsf"/>
</dbReference>
<dbReference type="Pfam" id="PF00240">
    <property type="entry name" value="ubiquitin"/>
    <property type="match status" value="1"/>
</dbReference>
<dbReference type="GO" id="GO:0010228">
    <property type="term" value="P:vegetative to reproductive phase transition of meristem"/>
    <property type="evidence" value="ECO:0007669"/>
    <property type="project" value="EnsemblPlants"/>
</dbReference>
<reference evidence="6" key="1">
    <citation type="submission" date="2025-08" db="UniProtKB">
        <authorList>
            <consortium name="RefSeq"/>
        </authorList>
    </citation>
    <scope>IDENTIFICATION</scope>
</reference>
<dbReference type="InterPro" id="IPR036533">
    <property type="entry name" value="BAG_dom_sf"/>
</dbReference>
<organism evidence="5 6">
    <name type="scientific">Sesamum indicum</name>
    <name type="common">Oriental sesame</name>
    <name type="synonym">Sesamum orientale</name>
    <dbReference type="NCBI Taxonomy" id="4182"/>
    <lineage>
        <taxon>Eukaryota</taxon>
        <taxon>Viridiplantae</taxon>
        <taxon>Streptophyta</taxon>
        <taxon>Embryophyta</taxon>
        <taxon>Tracheophyta</taxon>
        <taxon>Spermatophyta</taxon>
        <taxon>Magnoliopsida</taxon>
        <taxon>eudicotyledons</taxon>
        <taxon>Gunneridae</taxon>
        <taxon>Pentapetalae</taxon>
        <taxon>asterids</taxon>
        <taxon>lamiids</taxon>
        <taxon>Lamiales</taxon>
        <taxon>Pedaliaceae</taxon>
        <taxon>Sesamum</taxon>
    </lineage>
</organism>
<dbReference type="Proteomes" id="UP000504604">
    <property type="component" value="Linkage group LG11"/>
</dbReference>
<dbReference type="GO" id="GO:0070971">
    <property type="term" value="C:endoplasmic reticulum exit site"/>
    <property type="evidence" value="ECO:0007669"/>
    <property type="project" value="EnsemblPlants"/>
</dbReference>
<dbReference type="GeneID" id="105174598"/>
<dbReference type="InterPro" id="IPR000626">
    <property type="entry name" value="Ubiquitin-like_dom"/>
</dbReference>
<dbReference type="PANTHER" id="PTHR12329:SF49">
    <property type="entry name" value="BAG FAMILY MOLECULAR CHAPERONE REGULATOR 4-LIKE ISOFORM X1"/>
    <property type="match status" value="1"/>
</dbReference>
<dbReference type="InterPro" id="IPR039773">
    <property type="entry name" value="BAG_chaperone_regulator"/>
</dbReference>
<evidence type="ECO:0000313" key="6">
    <source>
        <dbReference type="RefSeq" id="XP_011095053.1"/>
    </source>
</evidence>
<dbReference type="GO" id="GO:0006612">
    <property type="term" value="P:protein targeting to membrane"/>
    <property type="evidence" value="ECO:0007669"/>
    <property type="project" value="EnsemblPlants"/>
</dbReference>
<dbReference type="InParanoid" id="A0A6I9U6X6"/>
<dbReference type="InterPro" id="IPR003103">
    <property type="entry name" value="BAG_domain"/>
</dbReference>
<dbReference type="GO" id="GO:0043268">
    <property type="term" value="P:positive regulation of potassium ion transport"/>
    <property type="evidence" value="ECO:0007669"/>
    <property type="project" value="EnsemblPlants"/>
</dbReference>
<proteinExistence type="predicted"/>
<keyword evidence="1" id="KW-0143">Chaperone</keyword>
<evidence type="ECO:0000313" key="5">
    <source>
        <dbReference type="Proteomes" id="UP000504604"/>
    </source>
</evidence>
<feature type="region of interest" description="Disordered" evidence="2">
    <location>
        <begin position="1"/>
        <end position="25"/>
    </location>
</feature>
<feature type="compositionally biased region" description="Low complexity" evidence="2">
    <location>
        <begin position="224"/>
        <end position="270"/>
    </location>
</feature>
<evidence type="ECO:0000259" key="3">
    <source>
        <dbReference type="PROSITE" id="PS50053"/>
    </source>
</evidence>
<evidence type="ECO:0000259" key="4">
    <source>
        <dbReference type="PROSITE" id="PS51035"/>
    </source>
</evidence>
<dbReference type="Gene3D" id="1.20.58.120">
    <property type="entry name" value="BAG domain"/>
    <property type="match status" value="1"/>
</dbReference>
<sequence>MTSFNPTRENGDKNGGIEAEIKPDGGPASISVKVSHGLNQYDVAVPSNSTFGDLKSVIVQKIGLKPEMHKLLFRGKEKEDDEDLQRAGVKDNSKVLLMENTTCRENNAEEVKQTSVISRGGAAVAEIREEVDKLSQQVLALQAVVDSGTKVDDKDIIYLTEMLMRQLLKLDGIEAEGEGKVQRKMEVRRVQSFVETMDILKSRNSKPLSSVTTQWETFEPGFGSMSTMPMPSSSPTLTNPTPMTSSTPTPTPIPTCTSTPTTMTSSTPLPTRNPTAVMSSTPSPIPYPVPYSAPSQLPSSAPSPAPLSTPSSMPSSAPSPAPLSAPLPMPSSTKVTQDWEHFD</sequence>
<dbReference type="GO" id="GO:0000774">
    <property type="term" value="F:adenyl-nucleotide exchange factor activity"/>
    <property type="evidence" value="ECO:0007669"/>
    <property type="project" value="TreeGrafter"/>
</dbReference>
<dbReference type="PROSITE" id="PS50053">
    <property type="entry name" value="UBIQUITIN_2"/>
    <property type="match status" value="1"/>
</dbReference>
<accession>A0A6I9U6X6</accession>
<feature type="domain" description="BAG" evidence="4">
    <location>
        <begin position="123"/>
        <end position="201"/>
    </location>
</feature>
<dbReference type="SUPFAM" id="SSF63491">
    <property type="entry name" value="BAG domain"/>
    <property type="match status" value="1"/>
</dbReference>
<dbReference type="GO" id="GO:0010119">
    <property type="term" value="P:regulation of stomatal movement"/>
    <property type="evidence" value="ECO:0007669"/>
    <property type="project" value="EnsemblPlants"/>
</dbReference>
<dbReference type="PROSITE" id="PS51035">
    <property type="entry name" value="BAG"/>
    <property type="match status" value="1"/>
</dbReference>
<feature type="domain" description="Ubiquitin-like" evidence="3">
    <location>
        <begin position="28"/>
        <end position="98"/>
    </location>
</feature>
<dbReference type="OrthoDB" id="417450at2759"/>
<feature type="compositionally biased region" description="Pro residues" evidence="2">
    <location>
        <begin position="317"/>
        <end position="329"/>
    </location>
</feature>
<dbReference type="Gramene" id="SIN_1011055.t">
    <property type="protein sequence ID" value="SIN_1011055.t"/>
    <property type="gene ID" value="SIN_1011055"/>
</dbReference>
<gene>
    <name evidence="6" type="primary">LOC105174598</name>
</gene>
<feature type="compositionally biased region" description="Polar residues" evidence="2">
    <location>
        <begin position="272"/>
        <end position="282"/>
    </location>
</feature>